<gene>
    <name evidence="1" type="ORF">BDV95DRAFT_442842</name>
</gene>
<dbReference type="OrthoDB" id="5427593at2759"/>
<dbReference type="GO" id="GO:0005524">
    <property type="term" value="F:ATP binding"/>
    <property type="evidence" value="ECO:0007669"/>
    <property type="project" value="InterPro"/>
</dbReference>
<dbReference type="Proteomes" id="UP000481861">
    <property type="component" value="Unassembled WGS sequence"/>
</dbReference>
<evidence type="ECO:0000313" key="2">
    <source>
        <dbReference type="Proteomes" id="UP000481861"/>
    </source>
</evidence>
<feature type="non-terminal residue" evidence="1">
    <location>
        <position position="1"/>
    </location>
</feature>
<reference evidence="1 2" key="1">
    <citation type="submission" date="2020-01" db="EMBL/GenBank/DDBJ databases">
        <authorList>
            <consortium name="DOE Joint Genome Institute"/>
            <person name="Haridas S."/>
            <person name="Albert R."/>
            <person name="Binder M."/>
            <person name="Bloem J."/>
            <person name="Labutti K."/>
            <person name="Salamov A."/>
            <person name="Andreopoulos B."/>
            <person name="Baker S.E."/>
            <person name="Barry K."/>
            <person name="Bills G."/>
            <person name="Bluhm B.H."/>
            <person name="Cannon C."/>
            <person name="Castanera R."/>
            <person name="Culley D.E."/>
            <person name="Daum C."/>
            <person name="Ezra D."/>
            <person name="Gonzalez J.B."/>
            <person name="Henrissat B."/>
            <person name="Kuo A."/>
            <person name="Liang C."/>
            <person name="Lipzen A."/>
            <person name="Lutzoni F."/>
            <person name="Magnuson J."/>
            <person name="Mondo S."/>
            <person name="Nolan M."/>
            <person name="Ohm R."/>
            <person name="Pangilinan J."/>
            <person name="Park H.-J.H."/>
            <person name="Ramirez L."/>
            <person name="Alfaro M."/>
            <person name="Sun H."/>
            <person name="Tritt A."/>
            <person name="Yoshinaga Y."/>
            <person name="Zwiers L.-H.L."/>
            <person name="Turgeon B.G."/>
            <person name="Goodwin S.B."/>
            <person name="Spatafora J.W."/>
            <person name="Crous P.W."/>
            <person name="Grigoriev I.V."/>
        </authorList>
    </citation>
    <scope>NUCLEOTIDE SEQUENCE [LARGE SCALE GENOMIC DNA]</scope>
    <source>
        <strain evidence="1 2">CBS 611.86</strain>
    </source>
</reference>
<dbReference type="GO" id="GO:0006040">
    <property type="term" value="P:amino sugar metabolic process"/>
    <property type="evidence" value="ECO:0007669"/>
    <property type="project" value="InterPro"/>
</dbReference>
<dbReference type="Pfam" id="PF03702">
    <property type="entry name" value="AnmK"/>
    <property type="match status" value="1"/>
</dbReference>
<dbReference type="GO" id="GO:0016773">
    <property type="term" value="F:phosphotransferase activity, alcohol group as acceptor"/>
    <property type="evidence" value="ECO:0007669"/>
    <property type="project" value="InterPro"/>
</dbReference>
<sequence>LDVKVLGVSSGLALDTIDCAIVHYRQATLDSPLHMKLIQHDEAPVLASVRMPILNLLLKFKASPYSMGQINELAGQMFSTAIKSFLDKHEIPPSTIDITSAQADALPPLGTRGKDGSGSQYPGWGTVIARDTAMTTVIDFRMPHHQQNRQRHALVELTTGTLLRHPVHLRACLNIDHIANLCFVRPASNGAAMASDCGPGTMFIDYAMRYCTSNQLQNDHDGTWGAQGTSNDSVVNHFMQSHDYFNRAPPARMVAEMFGEHEAQALIDECLFRNMSDRDIVATMTRITAANLVRQLKKWIAALNAPAPAQKIELFLCGAGARNPHIVDYLTAHTADIVAMQSWEDIGIRSGAKKAVCAAQLGLEALLDAAVRERGERPTAARPGRVEGSIAKAKRWDEAVEKVVRFG</sequence>
<keyword evidence="2" id="KW-1185">Reference proteome</keyword>
<protein>
    <submittedName>
        <fullName evidence="1">Anhydro-N-acetylmuramic acid kinase</fullName>
    </submittedName>
</protein>
<keyword evidence="1" id="KW-0418">Kinase</keyword>
<dbReference type="Gene3D" id="3.30.420.40">
    <property type="match status" value="2"/>
</dbReference>
<comment type="caution">
    <text evidence="1">The sequence shown here is derived from an EMBL/GenBank/DDBJ whole genome shotgun (WGS) entry which is preliminary data.</text>
</comment>
<dbReference type="GO" id="GO:0009254">
    <property type="term" value="P:peptidoglycan turnover"/>
    <property type="evidence" value="ECO:0007669"/>
    <property type="project" value="InterPro"/>
</dbReference>
<proteinExistence type="predicted"/>
<name>A0A7C8I2D8_9PLEO</name>
<dbReference type="GO" id="GO:0016301">
    <property type="term" value="F:kinase activity"/>
    <property type="evidence" value="ECO:0007669"/>
    <property type="project" value="UniProtKB-KW"/>
</dbReference>
<organism evidence="1 2">
    <name type="scientific">Massariosphaeria phaeospora</name>
    <dbReference type="NCBI Taxonomy" id="100035"/>
    <lineage>
        <taxon>Eukaryota</taxon>
        <taxon>Fungi</taxon>
        <taxon>Dikarya</taxon>
        <taxon>Ascomycota</taxon>
        <taxon>Pezizomycotina</taxon>
        <taxon>Dothideomycetes</taxon>
        <taxon>Pleosporomycetidae</taxon>
        <taxon>Pleosporales</taxon>
        <taxon>Pleosporales incertae sedis</taxon>
        <taxon>Massariosphaeria</taxon>
    </lineage>
</organism>
<accession>A0A7C8I2D8</accession>
<dbReference type="PANTHER" id="PTHR30605">
    <property type="entry name" value="ANHYDRO-N-ACETYLMURAMIC ACID KINASE"/>
    <property type="match status" value="1"/>
</dbReference>
<evidence type="ECO:0000313" key="1">
    <source>
        <dbReference type="EMBL" id="KAF2869048.1"/>
    </source>
</evidence>
<dbReference type="EMBL" id="JAADJZ010000017">
    <property type="protein sequence ID" value="KAF2869048.1"/>
    <property type="molecule type" value="Genomic_DNA"/>
</dbReference>
<dbReference type="InterPro" id="IPR005338">
    <property type="entry name" value="Anhydro_N_Ac-Mur_kinase"/>
</dbReference>
<keyword evidence="1" id="KW-0808">Transferase</keyword>
<feature type="non-terminal residue" evidence="1">
    <location>
        <position position="407"/>
    </location>
</feature>
<dbReference type="PANTHER" id="PTHR30605:SF0">
    <property type="entry name" value="ANHYDRO-N-ACETYLMURAMIC ACID KINASE"/>
    <property type="match status" value="1"/>
</dbReference>
<dbReference type="AlphaFoldDB" id="A0A7C8I2D8"/>